<evidence type="ECO:0000256" key="7">
    <source>
        <dbReference type="ARBA" id="ARBA00023136"/>
    </source>
</evidence>
<feature type="transmembrane region" description="Helical" evidence="8">
    <location>
        <begin position="76"/>
        <end position="99"/>
    </location>
</feature>
<dbReference type="PANTHER" id="PTHR31686:SF1">
    <property type="entry name" value="SULFITE EFFLUX PUMP SSU1"/>
    <property type="match status" value="1"/>
</dbReference>
<dbReference type="Gene3D" id="1.50.10.150">
    <property type="entry name" value="Voltage-dependent anion channel"/>
    <property type="match status" value="1"/>
</dbReference>
<accession>A0A9W7XHQ4</accession>
<dbReference type="AlphaFoldDB" id="A0A9W7XHQ4"/>
<keyword evidence="3" id="KW-0813">Transport</keyword>
<dbReference type="PANTHER" id="PTHR31686">
    <property type="match status" value="1"/>
</dbReference>
<evidence type="ECO:0000256" key="1">
    <source>
        <dbReference type="ARBA" id="ARBA00004651"/>
    </source>
</evidence>
<reference evidence="9" key="1">
    <citation type="submission" date="2022-07" db="EMBL/GenBank/DDBJ databases">
        <title>Phylogenomic reconstructions and comparative analyses of Kickxellomycotina fungi.</title>
        <authorList>
            <person name="Reynolds N.K."/>
            <person name="Stajich J.E."/>
            <person name="Barry K."/>
            <person name="Grigoriev I.V."/>
            <person name="Crous P."/>
            <person name="Smith M.E."/>
        </authorList>
    </citation>
    <scope>NUCLEOTIDE SEQUENCE</scope>
    <source>
        <strain evidence="9">NBRC 105413</strain>
    </source>
</reference>
<dbReference type="InterPro" id="IPR038665">
    <property type="entry name" value="Voltage-dep_anion_channel_sf"/>
</dbReference>
<evidence type="ECO:0000256" key="8">
    <source>
        <dbReference type="SAM" id="Phobius"/>
    </source>
</evidence>
<keyword evidence="5 8" id="KW-0812">Transmembrane</keyword>
<dbReference type="InterPro" id="IPR051629">
    <property type="entry name" value="Sulfite_efflux_TDT"/>
</dbReference>
<name>A0A9W7XHQ4_9FUNG</name>
<comment type="caution">
    <text evidence="9">The sequence shown here is derived from an EMBL/GenBank/DDBJ whole genome shotgun (WGS) entry which is preliminary data.</text>
</comment>
<feature type="transmembrane region" description="Helical" evidence="8">
    <location>
        <begin position="105"/>
        <end position="131"/>
    </location>
</feature>
<keyword evidence="10" id="KW-1185">Reference proteome</keyword>
<feature type="transmembrane region" description="Helical" evidence="8">
    <location>
        <begin position="143"/>
        <end position="167"/>
    </location>
</feature>
<feature type="transmembrane region" description="Helical" evidence="8">
    <location>
        <begin position="225"/>
        <end position="244"/>
    </location>
</feature>
<dbReference type="GO" id="GO:0005886">
    <property type="term" value="C:plasma membrane"/>
    <property type="evidence" value="ECO:0007669"/>
    <property type="project" value="UniProtKB-SubCell"/>
</dbReference>
<protein>
    <submittedName>
        <fullName evidence="9">Plasma membrane sulfite pump involved in sulfite metabolism</fullName>
    </submittedName>
</protein>
<dbReference type="EMBL" id="JANBOH010000294">
    <property type="protein sequence ID" value="KAJ1643121.1"/>
    <property type="molecule type" value="Genomic_DNA"/>
</dbReference>
<comment type="similarity">
    <text evidence="2">Belongs to the tellurite-resistance/dicarboxylate transporter (TDT) family.</text>
</comment>
<feature type="transmembrane region" description="Helical" evidence="8">
    <location>
        <begin position="250"/>
        <end position="270"/>
    </location>
</feature>
<keyword evidence="6 8" id="KW-1133">Transmembrane helix</keyword>
<sequence length="317" mass="34672">MHSHPRRMLHYGAIPMALGTIVGGLNRYKFAETSKPILYLGWSIWWISVVLAVFACLLLAYLLVSKKTQSIEAVTGAWLLLVAPLTVCAASGGVFAEYLPMNLSLITIIFGYCLLGAGISLTCSLVILYLHRITVFKLPAHDVVLTSFIPLGPLSQIGVASMALGSLSQEVIPQALPQVEPLGTTMFHLGIITGLFSWGIGILALLHAVFSILYQRRSAKIPFNISWWALVFPVGVFSLLTANLSQMLEILFFEIMFLLLVVVLFALWLFNIVRTVIGTWTGSIFGISELTQPCECCSNSKTADVSEMGLKTKYGIV</sequence>
<evidence type="ECO:0000313" key="10">
    <source>
        <dbReference type="Proteomes" id="UP001145021"/>
    </source>
</evidence>
<dbReference type="Proteomes" id="UP001145021">
    <property type="component" value="Unassembled WGS sequence"/>
</dbReference>
<keyword evidence="4" id="KW-1003">Cell membrane</keyword>
<dbReference type="GO" id="GO:0000319">
    <property type="term" value="F:sulfite transmembrane transporter activity"/>
    <property type="evidence" value="ECO:0007669"/>
    <property type="project" value="TreeGrafter"/>
</dbReference>
<gene>
    <name evidence="9" type="primary">SSU1_2</name>
    <name evidence="9" type="ORF">LPJ64_005077</name>
</gene>
<feature type="transmembrane region" description="Helical" evidence="8">
    <location>
        <begin position="42"/>
        <end position="64"/>
    </location>
</feature>
<evidence type="ECO:0000256" key="2">
    <source>
        <dbReference type="ARBA" id="ARBA00008566"/>
    </source>
</evidence>
<keyword evidence="7 8" id="KW-0472">Membrane</keyword>
<dbReference type="InterPro" id="IPR004695">
    <property type="entry name" value="SLAC1/Mae1/Ssu1/TehA"/>
</dbReference>
<feature type="transmembrane region" description="Helical" evidence="8">
    <location>
        <begin position="12"/>
        <end position="30"/>
    </location>
</feature>
<evidence type="ECO:0000256" key="3">
    <source>
        <dbReference type="ARBA" id="ARBA00022448"/>
    </source>
</evidence>
<evidence type="ECO:0000256" key="5">
    <source>
        <dbReference type="ARBA" id="ARBA00022692"/>
    </source>
</evidence>
<feature type="transmembrane region" description="Helical" evidence="8">
    <location>
        <begin position="187"/>
        <end position="213"/>
    </location>
</feature>
<evidence type="ECO:0000313" key="9">
    <source>
        <dbReference type="EMBL" id="KAJ1643121.1"/>
    </source>
</evidence>
<evidence type="ECO:0000256" key="6">
    <source>
        <dbReference type="ARBA" id="ARBA00022989"/>
    </source>
</evidence>
<proteinExistence type="inferred from homology"/>
<evidence type="ECO:0000256" key="4">
    <source>
        <dbReference type="ARBA" id="ARBA00022475"/>
    </source>
</evidence>
<comment type="subcellular location">
    <subcellularLocation>
        <location evidence="1">Cell membrane</location>
        <topology evidence="1">Multi-pass membrane protein</topology>
    </subcellularLocation>
</comment>
<organism evidence="9 10">
    <name type="scientific">Coemansia asiatica</name>
    <dbReference type="NCBI Taxonomy" id="1052880"/>
    <lineage>
        <taxon>Eukaryota</taxon>
        <taxon>Fungi</taxon>
        <taxon>Fungi incertae sedis</taxon>
        <taxon>Zoopagomycota</taxon>
        <taxon>Kickxellomycotina</taxon>
        <taxon>Kickxellomycetes</taxon>
        <taxon>Kickxellales</taxon>
        <taxon>Kickxellaceae</taxon>
        <taxon>Coemansia</taxon>
    </lineage>
</organism>
<dbReference type="Pfam" id="PF03595">
    <property type="entry name" value="SLAC1"/>
    <property type="match status" value="1"/>
</dbReference>